<keyword evidence="3 5" id="KW-0328">Glycosyltransferase</keyword>
<organism evidence="7 8">
    <name type="scientific">Linnemannia schmuckeri</name>
    <dbReference type="NCBI Taxonomy" id="64567"/>
    <lineage>
        <taxon>Eukaryota</taxon>
        <taxon>Fungi</taxon>
        <taxon>Fungi incertae sedis</taxon>
        <taxon>Mucoromycota</taxon>
        <taxon>Mortierellomycotina</taxon>
        <taxon>Mortierellomycetes</taxon>
        <taxon>Mortierellales</taxon>
        <taxon>Mortierellaceae</taxon>
        <taxon>Linnemannia</taxon>
    </lineage>
</organism>
<keyword evidence="4 5" id="KW-0808">Transferase</keyword>
<dbReference type="Proteomes" id="UP000748756">
    <property type="component" value="Unassembled WGS sequence"/>
</dbReference>
<evidence type="ECO:0000256" key="3">
    <source>
        <dbReference type="ARBA" id="ARBA00022676"/>
    </source>
</evidence>
<evidence type="ECO:0000313" key="8">
    <source>
        <dbReference type="Proteomes" id="UP000748756"/>
    </source>
</evidence>
<keyword evidence="5" id="KW-0333">Golgi apparatus</keyword>
<feature type="domain" description="Fucosyltransferase C-terminal" evidence="6">
    <location>
        <begin position="203"/>
        <end position="249"/>
    </location>
</feature>
<dbReference type="EC" id="2.4.1.-" evidence="5"/>
<keyword evidence="5" id="KW-0812">Transmembrane</keyword>
<dbReference type="InterPro" id="IPR001503">
    <property type="entry name" value="Glyco_trans_10"/>
</dbReference>
<sequence length="364" mass="42487">MTEIYNNALQERQHQPKKTSILWWFGKAREEGRVINNCGLPYSCKFTLDRNWYNDSKIIIAHAPSFQFDFPYLDDVKSGRKALLLNTLEAPQEFQINSKWTDIFTYMWSYSFGTADFIESYFAAGRGRGTFIESILAKPMYTIQEMNAFRKDLAPIAWIVSNCRARNGRHHYVEQLLKYIKVDIYGKCMMNKKWPVHPDGLKVYSRFLAPNRSSIRLDDFATSKQLAHHIHQLDQDDAAYMKYLDYKEPTASIESLLNPKLFETLGFPQGTWDPDGDEARCGIYKMARDMAEGTYHQENEFIKRENQYIKQEAELYWWLGVVVVLGIFTGMIIVTICCKSHRAKRFPQVLRNNLTPSGWRDDDG</sequence>
<name>A0A9P5S2Z7_9FUNG</name>
<keyword evidence="5" id="KW-1133">Transmembrane helix</keyword>
<comment type="caution">
    <text evidence="7">The sequence shown here is derived from an EMBL/GenBank/DDBJ whole genome shotgun (WGS) entry which is preliminary data.</text>
</comment>
<evidence type="ECO:0000256" key="2">
    <source>
        <dbReference type="ARBA" id="ARBA00008919"/>
    </source>
</evidence>
<dbReference type="OrthoDB" id="427096at2759"/>
<keyword evidence="5" id="KW-0472">Membrane</keyword>
<evidence type="ECO:0000259" key="6">
    <source>
        <dbReference type="Pfam" id="PF00852"/>
    </source>
</evidence>
<keyword evidence="8" id="KW-1185">Reference proteome</keyword>
<evidence type="ECO:0000256" key="4">
    <source>
        <dbReference type="ARBA" id="ARBA00022679"/>
    </source>
</evidence>
<evidence type="ECO:0000313" key="7">
    <source>
        <dbReference type="EMBL" id="KAF9151967.1"/>
    </source>
</evidence>
<dbReference type="GO" id="GO:0032580">
    <property type="term" value="C:Golgi cisterna membrane"/>
    <property type="evidence" value="ECO:0007669"/>
    <property type="project" value="UniProtKB-SubCell"/>
</dbReference>
<dbReference type="PANTHER" id="PTHR11929">
    <property type="entry name" value="ALPHA- 1,3 -FUCOSYLTRANSFERASE"/>
    <property type="match status" value="1"/>
</dbReference>
<dbReference type="Gene3D" id="3.40.50.11660">
    <property type="entry name" value="Glycosyl transferase family 10, C-terminal domain"/>
    <property type="match status" value="2"/>
</dbReference>
<dbReference type="GO" id="GO:0046920">
    <property type="term" value="F:alpha-(1-&gt;3)-fucosyltransferase activity"/>
    <property type="evidence" value="ECO:0007669"/>
    <property type="project" value="TreeGrafter"/>
</dbReference>
<reference evidence="7" key="1">
    <citation type="journal article" date="2020" name="Fungal Divers.">
        <title>Resolving the Mortierellaceae phylogeny through synthesis of multi-gene phylogenetics and phylogenomics.</title>
        <authorList>
            <person name="Vandepol N."/>
            <person name="Liber J."/>
            <person name="Desiro A."/>
            <person name="Na H."/>
            <person name="Kennedy M."/>
            <person name="Barry K."/>
            <person name="Grigoriev I.V."/>
            <person name="Miller A.N."/>
            <person name="O'Donnell K."/>
            <person name="Stajich J.E."/>
            <person name="Bonito G."/>
        </authorList>
    </citation>
    <scope>NUCLEOTIDE SEQUENCE</scope>
    <source>
        <strain evidence="7">NRRL 6426</strain>
    </source>
</reference>
<comment type="pathway">
    <text evidence="1">Protein modification; protein glycosylation.</text>
</comment>
<evidence type="ECO:0000256" key="1">
    <source>
        <dbReference type="ARBA" id="ARBA00004922"/>
    </source>
</evidence>
<evidence type="ECO:0000256" key="5">
    <source>
        <dbReference type="RuleBase" id="RU003832"/>
    </source>
</evidence>
<comment type="subcellular location">
    <subcellularLocation>
        <location evidence="5">Golgi apparatus</location>
        <location evidence="5">Golgi stack membrane</location>
        <topology evidence="5">Single-pass type II membrane protein</topology>
    </subcellularLocation>
</comment>
<dbReference type="InterPro" id="IPR038577">
    <property type="entry name" value="GT10-like_C_sf"/>
</dbReference>
<dbReference type="InterPro" id="IPR055270">
    <property type="entry name" value="Glyco_tran_10_C"/>
</dbReference>
<dbReference type="SUPFAM" id="SSF53756">
    <property type="entry name" value="UDP-Glycosyltransferase/glycogen phosphorylase"/>
    <property type="match status" value="1"/>
</dbReference>
<protein>
    <recommendedName>
        <fullName evidence="5">Fucosyltransferase</fullName>
        <ecNumber evidence="5">2.4.1.-</ecNumber>
    </recommendedName>
</protein>
<proteinExistence type="inferred from homology"/>
<accession>A0A9P5S2Z7</accession>
<feature type="domain" description="Fucosyltransferase C-terminal" evidence="6">
    <location>
        <begin position="156"/>
        <end position="192"/>
    </location>
</feature>
<dbReference type="PANTHER" id="PTHR11929:SF194">
    <property type="entry name" value="ALPHA-(1,3)-FUCOSYLTRANSFERASE 10"/>
    <property type="match status" value="1"/>
</dbReference>
<comment type="similarity">
    <text evidence="2 5">Belongs to the glycosyltransferase 10 family.</text>
</comment>
<dbReference type="Pfam" id="PF00852">
    <property type="entry name" value="Glyco_transf_10"/>
    <property type="match status" value="2"/>
</dbReference>
<dbReference type="EMBL" id="JAAAUQ010000279">
    <property type="protein sequence ID" value="KAF9151967.1"/>
    <property type="molecule type" value="Genomic_DNA"/>
</dbReference>
<dbReference type="AlphaFoldDB" id="A0A9P5S2Z7"/>
<feature type="transmembrane region" description="Helical" evidence="5">
    <location>
        <begin position="315"/>
        <end position="338"/>
    </location>
</feature>
<gene>
    <name evidence="7" type="primary">FUT11_2</name>
    <name evidence="7" type="ORF">BG015_005965</name>
</gene>